<dbReference type="InterPro" id="IPR052181">
    <property type="entry name" value="5hmC_binding"/>
</dbReference>
<dbReference type="PANTHER" id="PTHR14087:SF7">
    <property type="entry name" value="THYMOCYTE NUCLEAR PROTEIN 1"/>
    <property type="match status" value="1"/>
</dbReference>
<dbReference type="AlphaFoldDB" id="A0A2W5F9D3"/>
<dbReference type="InterPro" id="IPR047197">
    <property type="entry name" value="THYN1-like_EVE"/>
</dbReference>
<proteinExistence type="predicted"/>
<dbReference type="EMBL" id="QFOI01000001">
    <property type="protein sequence ID" value="PZP52675.1"/>
    <property type="molecule type" value="Genomic_DNA"/>
</dbReference>
<evidence type="ECO:0000313" key="2">
    <source>
        <dbReference type="EMBL" id="PZP52675.1"/>
    </source>
</evidence>
<reference evidence="2 3" key="1">
    <citation type="submission" date="2017-11" db="EMBL/GenBank/DDBJ databases">
        <title>Infants hospitalized years apart are colonized by the same room-sourced microbial strains.</title>
        <authorList>
            <person name="Brooks B."/>
            <person name="Olm M.R."/>
            <person name="Firek B.A."/>
            <person name="Baker R."/>
            <person name="Thomas B.C."/>
            <person name="Morowitz M.J."/>
            <person name="Banfield J.F."/>
        </authorList>
    </citation>
    <scope>NUCLEOTIDE SEQUENCE [LARGE SCALE GENOMIC DNA]</scope>
    <source>
        <strain evidence="2">S2_009_000_R2_76</strain>
    </source>
</reference>
<feature type="domain" description="EVE" evidence="1">
    <location>
        <begin position="3"/>
        <end position="131"/>
    </location>
</feature>
<organism evidence="2 3">
    <name type="scientific">Pseudopedobacter saltans</name>
    <dbReference type="NCBI Taxonomy" id="151895"/>
    <lineage>
        <taxon>Bacteria</taxon>
        <taxon>Pseudomonadati</taxon>
        <taxon>Bacteroidota</taxon>
        <taxon>Sphingobacteriia</taxon>
        <taxon>Sphingobacteriales</taxon>
        <taxon>Sphingobacteriaceae</taxon>
        <taxon>Pseudopedobacter</taxon>
    </lineage>
</organism>
<dbReference type="InterPro" id="IPR002740">
    <property type="entry name" value="EVE_domain"/>
</dbReference>
<dbReference type="InterPro" id="IPR015947">
    <property type="entry name" value="PUA-like_sf"/>
</dbReference>
<name>A0A2W5F9D3_9SPHI</name>
<protein>
    <submittedName>
        <fullName evidence="2">EVE domain-containing protein</fullName>
    </submittedName>
</protein>
<accession>A0A2W5F9D3</accession>
<evidence type="ECO:0000313" key="3">
    <source>
        <dbReference type="Proteomes" id="UP000249645"/>
    </source>
</evidence>
<dbReference type="PANTHER" id="PTHR14087">
    <property type="entry name" value="THYMOCYTE NUCLEAR PROTEIN 1"/>
    <property type="match status" value="1"/>
</dbReference>
<evidence type="ECO:0000259" key="1">
    <source>
        <dbReference type="Pfam" id="PF01878"/>
    </source>
</evidence>
<comment type="caution">
    <text evidence="2">The sequence shown here is derived from an EMBL/GenBank/DDBJ whole genome shotgun (WGS) entry which is preliminary data.</text>
</comment>
<dbReference type="SUPFAM" id="SSF88697">
    <property type="entry name" value="PUA domain-like"/>
    <property type="match status" value="1"/>
</dbReference>
<dbReference type="Gene3D" id="3.10.590.10">
    <property type="entry name" value="ph1033 like domains"/>
    <property type="match status" value="1"/>
</dbReference>
<dbReference type="Proteomes" id="UP000249645">
    <property type="component" value="Unassembled WGS sequence"/>
</dbReference>
<gene>
    <name evidence="2" type="ORF">DI598_00140</name>
</gene>
<sequence>MMHWLVKSEPFKYSWDQFVKDKSTFWDGVRNYGARNNLRDMKKGDEVFFYHSNEGKEIVGIAKVIKEAYQDPTTEDTNWVVVDLKPVKKLKHPVSLEVIKAHSALQNMDLVRLQRLSVGKVTDEEWETILTLAEH</sequence>
<dbReference type="Pfam" id="PF01878">
    <property type="entry name" value="EVE"/>
    <property type="match status" value="1"/>
</dbReference>
<dbReference type="CDD" id="cd21133">
    <property type="entry name" value="EVE"/>
    <property type="match status" value="1"/>
</dbReference>